<proteinExistence type="predicted"/>
<dbReference type="Proteomes" id="UP000540423">
    <property type="component" value="Unassembled WGS sequence"/>
</dbReference>
<evidence type="ECO:0000313" key="2">
    <source>
        <dbReference type="EMBL" id="MBB6438169.1"/>
    </source>
</evidence>
<name>A0A7X0HKS4_9ACTN</name>
<dbReference type="EMBL" id="JACHEM010000012">
    <property type="protein sequence ID" value="MBB6438169.1"/>
    <property type="molecule type" value="Genomic_DNA"/>
</dbReference>
<gene>
    <name evidence="2" type="ORF">HNQ79_004673</name>
</gene>
<reference evidence="2 3" key="1">
    <citation type="submission" date="2020-08" db="EMBL/GenBank/DDBJ databases">
        <title>Genomic Encyclopedia of Type Strains, Phase IV (KMG-IV): sequencing the most valuable type-strain genomes for metagenomic binning, comparative biology and taxonomic classification.</title>
        <authorList>
            <person name="Goeker M."/>
        </authorList>
    </citation>
    <scope>NUCLEOTIDE SEQUENCE [LARGE SCALE GENOMIC DNA]</scope>
    <source>
        <strain evidence="2 3">DSM 40141</strain>
    </source>
</reference>
<comment type="caution">
    <text evidence="2">The sequence shown here is derived from an EMBL/GenBank/DDBJ whole genome shotgun (WGS) entry which is preliminary data.</text>
</comment>
<feature type="compositionally biased region" description="Low complexity" evidence="1">
    <location>
        <begin position="51"/>
        <end position="74"/>
    </location>
</feature>
<evidence type="ECO:0000313" key="3">
    <source>
        <dbReference type="Proteomes" id="UP000540423"/>
    </source>
</evidence>
<organism evidence="2 3">
    <name type="scientific">Streptomyces candidus</name>
    <dbReference type="NCBI Taxonomy" id="67283"/>
    <lineage>
        <taxon>Bacteria</taxon>
        <taxon>Bacillati</taxon>
        <taxon>Actinomycetota</taxon>
        <taxon>Actinomycetes</taxon>
        <taxon>Kitasatosporales</taxon>
        <taxon>Streptomycetaceae</taxon>
        <taxon>Streptomyces</taxon>
    </lineage>
</organism>
<feature type="region of interest" description="Disordered" evidence="1">
    <location>
        <begin position="40"/>
        <end position="74"/>
    </location>
</feature>
<dbReference type="AlphaFoldDB" id="A0A7X0HKS4"/>
<sequence length="74" mass="8028">MALGNLRDTSDLSVVDAWGDRRRSIALTAVRLSHTKLAEAPYTQGQRHPGRLGSLSSMARSLSSSSTATLWKMV</sequence>
<evidence type="ECO:0000256" key="1">
    <source>
        <dbReference type="SAM" id="MobiDB-lite"/>
    </source>
</evidence>
<keyword evidence="3" id="KW-1185">Reference proteome</keyword>
<protein>
    <submittedName>
        <fullName evidence="2">Uncharacterized protein</fullName>
    </submittedName>
</protein>
<accession>A0A7X0HKS4</accession>